<evidence type="ECO:0000313" key="4">
    <source>
        <dbReference type="Proteomes" id="UP000249165"/>
    </source>
</evidence>
<keyword evidence="2" id="KW-0472">Membrane</keyword>
<feature type="region of interest" description="Disordered" evidence="1">
    <location>
        <begin position="57"/>
        <end position="80"/>
    </location>
</feature>
<proteinExistence type="predicted"/>
<evidence type="ECO:0000256" key="1">
    <source>
        <dbReference type="SAM" id="MobiDB-lite"/>
    </source>
</evidence>
<dbReference type="CDD" id="cd01324">
    <property type="entry name" value="cbb3_Oxidase_CcoQ"/>
    <property type="match status" value="1"/>
</dbReference>
<dbReference type="AlphaFoldDB" id="A0A327YET3"/>
<gene>
    <name evidence="3" type="ORF">ATI53_101049</name>
</gene>
<evidence type="ECO:0000313" key="3">
    <source>
        <dbReference type="EMBL" id="RAK19007.1"/>
    </source>
</evidence>
<comment type="caution">
    <text evidence="3">The sequence shown here is derived from an EMBL/GenBank/DDBJ whole genome shotgun (WGS) entry which is preliminary data.</text>
</comment>
<dbReference type="RefSeq" id="WP_009502449.1">
    <property type="nucleotide sequence ID" value="NZ_LIGK01000009.1"/>
</dbReference>
<sequence length="80" mass="8630">MHDTYSALRHFADSWGLLAMFVFFIGVIVWALRPGSRKAHHDAATVLFRNEDRPAAASARNDVSAPHRGAPANAASGGQD</sequence>
<name>A0A327YET3_9RHOB</name>
<dbReference type="InterPro" id="IPR008621">
    <property type="entry name" value="Cbb3-typ_cyt_oxidase_comp"/>
</dbReference>
<dbReference type="EMBL" id="QLMG01000010">
    <property type="protein sequence ID" value="RAK19007.1"/>
    <property type="molecule type" value="Genomic_DNA"/>
</dbReference>
<keyword evidence="4" id="KW-1185">Reference proteome</keyword>
<dbReference type="Pfam" id="PF05545">
    <property type="entry name" value="FixQ"/>
    <property type="match status" value="1"/>
</dbReference>
<reference evidence="3 4" key="1">
    <citation type="submission" date="2018-06" db="EMBL/GenBank/DDBJ databases">
        <title>Genomic Encyclopedia of Archaeal and Bacterial Type Strains, Phase II (KMG-II): from individual species to whole genera.</title>
        <authorList>
            <person name="Goeker M."/>
        </authorList>
    </citation>
    <scope>NUCLEOTIDE SEQUENCE [LARGE SCALE GENOMIC DNA]</scope>
    <source>
        <strain evidence="3 4">DSM 22011</strain>
    </source>
</reference>
<keyword evidence="2" id="KW-1133">Transmembrane helix</keyword>
<accession>A0A327YET3</accession>
<keyword evidence="2" id="KW-0812">Transmembrane</keyword>
<dbReference type="Proteomes" id="UP000249165">
    <property type="component" value="Unassembled WGS sequence"/>
</dbReference>
<dbReference type="OrthoDB" id="9801588at2"/>
<feature type="transmembrane region" description="Helical" evidence="2">
    <location>
        <begin position="15"/>
        <end position="32"/>
    </location>
</feature>
<evidence type="ECO:0000256" key="2">
    <source>
        <dbReference type="SAM" id="Phobius"/>
    </source>
</evidence>
<organism evidence="3 4">
    <name type="scientific">Salipiger aestuarii</name>
    <dbReference type="NCBI Taxonomy" id="568098"/>
    <lineage>
        <taxon>Bacteria</taxon>
        <taxon>Pseudomonadati</taxon>
        <taxon>Pseudomonadota</taxon>
        <taxon>Alphaproteobacteria</taxon>
        <taxon>Rhodobacterales</taxon>
        <taxon>Roseobacteraceae</taxon>
        <taxon>Salipiger</taxon>
    </lineage>
</organism>
<protein>
    <submittedName>
        <fullName evidence="3">Cytochrome c oxidase cbb3-type subunit 4</fullName>
    </submittedName>
</protein>